<gene>
    <name evidence="1" type="ORF">F5148DRAFT_262342</name>
</gene>
<accession>A0ACC0UJG7</accession>
<evidence type="ECO:0000313" key="2">
    <source>
        <dbReference type="Proteomes" id="UP001207468"/>
    </source>
</evidence>
<organism evidence="1 2">
    <name type="scientific">Russula earlei</name>
    <dbReference type="NCBI Taxonomy" id="71964"/>
    <lineage>
        <taxon>Eukaryota</taxon>
        <taxon>Fungi</taxon>
        <taxon>Dikarya</taxon>
        <taxon>Basidiomycota</taxon>
        <taxon>Agaricomycotina</taxon>
        <taxon>Agaricomycetes</taxon>
        <taxon>Russulales</taxon>
        <taxon>Russulaceae</taxon>
        <taxon>Russula</taxon>
    </lineage>
</organism>
<name>A0ACC0UJG7_9AGAM</name>
<evidence type="ECO:0000313" key="1">
    <source>
        <dbReference type="EMBL" id="KAI9511642.1"/>
    </source>
</evidence>
<comment type="caution">
    <text evidence="1">The sequence shown here is derived from an EMBL/GenBank/DDBJ whole genome shotgun (WGS) entry which is preliminary data.</text>
</comment>
<proteinExistence type="predicted"/>
<keyword evidence="2" id="KW-1185">Reference proteome</keyword>
<protein>
    <submittedName>
        <fullName evidence="1">Uncharacterized protein</fullName>
    </submittedName>
</protein>
<dbReference type="Proteomes" id="UP001207468">
    <property type="component" value="Unassembled WGS sequence"/>
</dbReference>
<sequence>MVSAAKQKDASDVLRRSTRSSRAKAPSEVEEDTSGAELLKSTLGQSRSKSSGKGKSKGPIEVIEEADEDGIPRAALPTKQRVRGKENVAQDTKVPRPTRTTKVIRTNDTEEEAHQPRHRLPKKGRAAFDEREESTPDVDSENDVQHAGKQYRVVESVSSREESAEEIIPKKVQALVKKTKGKTPKEPEGDQMDGTGAPSRPAKKALSKVPTKPRGKPEAIGDSNEGSGDELEDVKQTAESLPSPHPGKDKTQSRLQAPLEGLDRASSQSSEEAVVPFPSPVKRSGKGKAKGFESADITVSHHTRGGSWMTSESNSSPKSLALNGKAYAAPGAAPDVQNDIIDIDSDVASTPITPPRKTSEMAVLSENMPCMDVDSGAVAPPDGPRSPEHPAAPALRHEEIPGTPPPPSSSLLSVSSTTSMTKVEGHTDTETLVEPTPLRTNGSPLTEEERMMTVEQWIRREIEVQYEQLRRDGEMKIRSFKERAEEVRRQIEAL</sequence>
<reference evidence="1" key="1">
    <citation type="submission" date="2021-03" db="EMBL/GenBank/DDBJ databases">
        <title>Evolutionary priming and transition to the ectomycorrhizal habit in an iconic lineage of mushroom-forming fungi: is preadaptation a requirement?</title>
        <authorList>
            <consortium name="DOE Joint Genome Institute"/>
            <person name="Looney B.P."/>
            <person name="Miyauchi S."/>
            <person name="Morin E."/>
            <person name="Drula E."/>
            <person name="Courty P.E."/>
            <person name="Chicoki N."/>
            <person name="Fauchery L."/>
            <person name="Kohler A."/>
            <person name="Kuo A."/>
            <person name="LaButti K."/>
            <person name="Pangilinan J."/>
            <person name="Lipzen A."/>
            <person name="Riley R."/>
            <person name="Andreopoulos W."/>
            <person name="He G."/>
            <person name="Johnson J."/>
            <person name="Barry K.W."/>
            <person name="Grigoriev I.V."/>
            <person name="Nagy L."/>
            <person name="Hibbett D."/>
            <person name="Henrissat B."/>
            <person name="Matheny P.B."/>
            <person name="Labbe J."/>
            <person name="Martin A.F."/>
        </authorList>
    </citation>
    <scope>NUCLEOTIDE SEQUENCE</scope>
    <source>
        <strain evidence="1">BPL698</strain>
    </source>
</reference>
<dbReference type="EMBL" id="JAGFNK010000019">
    <property type="protein sequence ID" value="KAI9511642.1"/>
    <property type="molecule type" value="Genomic_DNA"/>
</dbReference>